<evidence type="ECO:0000256" key="1">
    <source>
        <dbReference type="SAM" id="MobiDB-lite"/>
    </source>
</evidence>
<feature type="compositionally biased region" description="Acidic residues" evidence="1">
    <location>
        <begin position="85"/>
        <end position="98"/>
    </location>
</feature>
<reference evidence="2 3" key="1">
    <citation type="journal article" date="2021" name="Sci. Rep.">
        <title>Genome sequencing of the multicellular alga Astrephomene provides insights into convergent evolution of germ-soma differentiation.</title>
        <authorList>
            <person name="Yamashita S."/>
            <person name="Yamamoto K."/>
            <person name="Matsuzaki R."/>
            <person name="Suzuki S."/>
            <person name="Yamaguchi H."/>
            <person name="Hirooka S."/>
            <person name="Minakuchi Y."/>
            <person name="Miyagishima S."/>
            <person name="Kawachi M."/>
            <person name="Toyoda A."/>
            <person name="Nozaki H."/>
        </authorList>
    </citation>
    <scope>NUCLEOTIDE SEQUENCE [LARGE SCALE GENOMIC DNA]</scope>
    <source>
        <strain evidence="2 3">NIES-4017</strain>
    </source>
</reference>
<gene>
    <name evidence="2" type="ORF">Agub_g11390</name>
</gene>
<proteinExistence type="predicted"/>
<dbReference type="Proteomes" id="UP001054857">
    <property type="component" value="Unassembled WGS sequence"/>
</dbReference>
<feature type="non-terminal residue" evidence="2">
    <location>
        <position position="135"/>
    </location>
</feature>
<dbReference type="PANTHER" id="PTHR10762">
    <property type="entry name" value="DIPHTHAMIDE BIOSYNTHESIS PROTEIN"/>
    <property type="match status" value="1"/>
</dbReference>
<comment type="caution">
    <text evidence="2">The sequence shown here is derived from an EMBL/GenBank/DDBJ whole genome shotgun (WGS) entry which is preliminary data.</text>
</comment>
<organism evidence="2 3">
    <name type="scientific">Astrephomene gubernaculifera</name>
    <dbReference type="NCBI Taxonomy" id="47775"/>
    <lineage>
        <taxon>Eukaryota</taxon>
        <taxon>Viridiplantae</taxon>
        <taxon>Chlorophyta</taxon>
        <taxon>core chlorophytes</taxon>
        <taxon>Chlorophyceae</taxon>
        <taxon>CS clade</taxon>
        <taxon>Chlamydomonadales</taxon>
        <taxon>Astrephomenaceae</taxon>
        <taxon>Astrephomene</taxon>
    </lineage>
</organism>
<dbReference type="PANTHER" id="PTHR10762:SF2">
    <property type="entry name" value="2-(3-AMINO-3-CARBOXYPROPYL)HISTIDINE SYNTHASE SUBUNIT 2"/>
    <property type="match status" value="1"/>
</dbReference>
<dbReference type="GO" id="GO:0017183">
    <property type="term" value="P:protein histidyl modification to diphthamide"/>
    <property type="evidence" value="ECO:0007669"/>
    <property type="project" value="InterPro"/>
</dbReference>
<sequence length="135" mass="14510">KTYTFLLGKPNPAKLGNFPEVDLFVQVADPQGLLLDCRDYLAPLATPWEAGLAWAGRYLDWEDYRLGLGEVLELEQILQQRNPEEGQEEEDGEEDSDGDGLGSRFGGLTLATRGSGTALAGGPGSSREVAVRSAA</sequence>
<feature type="non-terminal residue" evidence="2">
    <location>
        <position position="1"/>
    </location>
</feature>
<dbReference type="Gene3D" id="3.40.50.11860">
    <property type="entry name" value="Diphthamide synthesis DPH1/DPH2 domain 3"/>
    <property type="match status" value="1"/>
</dbReference>
<dbReference type="InterPro" id="IPR016435">
    <property type="entry name" value="DPH1/DPH2"/>
</dbReference>
<protein>
    <submittedName>
        <fullName evidence="2">Uncharacterized protein</fullName>
    </submittedName>
</protein>
<evidence type="ECO:0000313" key="2">
    <source>
        <dbReference type="EMBL" id="GFR49364.1"/>
    </source>
</evidence>
<dbReference type="EMBL" id="BMAR01000029">
    <property type="protein sequence ID" value="GFR49364.1"/>
    <property type="molecule type" value="Genomic_DNA"/>
</dbReference>
<dbReference type="AlphaFoldDB" id="A0AAD3DWH0"/>
<feature type="region of interest" description="Disordered" evidence="1">
    <location>
        <begin position="78"/>
        <end position="135"/>
    </location>
</feature>
<evidence type="ECO:0000313" key="3">
    <source>
        <dbReference type="Proteomes" id="UP001054857"/>
    </source>
</evidence>
<dbReference type="SFLD" id="SFLDS00032">
    <property type="entry name" value="Radical_SAM_3-amino-3-carboxyp"/>
    <property type="match status" value="1"/>
</dbReference>
<dbReference type="Pfam" id="PF01866">
    <property type="entry name" value="Diphthamide_syn"/>
    <property type="match status" value="1"/>
</dbReference>
<dbReference type="NCBIfam" id="TIGR00322">
    <property type="entry name" value="diphth2_R"/>
    <property type="match status" value="1"/>
</dbReference>
<keyword evidence="3" id="KW-1185">Reference proteome</keyword>
<dbReference type="GO" id="GO:0090560">
    <property type="term" value="F:2-(3-amino-3-carboxypropyl)histidine synthase activity"/>
    <property type="evidence" value="ECO:0007669"/>
    <property type="project" value="InterPro"/>
</dbReference>
<accession>A0AAD3DWH0</accession>
<name>A0AAD3DWH0_9CHLO</name>
<dbReference type="InterPro" id="IPR042265">
    <property type="entry name" value="DPH1/DPH2_3"/>
</dbReference>